<evidence type="ECO:0000313" key="2">
    <source>
        <dbReference type="Proteomes" id="UP000095597"/>
    </source>
</evidence>
<proteinExistence type="predicted"/>
<organism evidence="1 2">
    <name type="scientific">Dorea longicatena</name>
    <dbReference type="NCBI Taxonomy" id="88431"/>
    <lineage>
        <taxon>Bacteria</taxon>
        <taxon>Bacillati</taxon>
        <taxon>Bacillota</taxon>
        <taxon>Clostridia</taxon>
        <taxon>Lachnospirales</taxon>
        <taxon>Lachnospiraceae</taxon>
        <taxon>Dorea</taxon>
    </lineage>
</organism>
<dbReference type="RefSeq" id="WP_055056154.1">
    <property type="nucleotide sequence ID" value="NZ_CAXVIO010000007.1"/>
</dbReference>
<reference evidence="1 2" key="1">
    <citation type="submission" date="2015-09" db="EMBL/GenBank/DDBJ databases">
        <authorList>
            <consortium name="Pathogen Informatics"/>
        </authorList>
    </citation>
    <scope>NUCLEOTIDE SEQUENCE [LARGE SCALE GENOMIC DNA]</scope>
    <source>
        <strain evidence="1 2">2789STDY5834961</strain>
    </source>
</reference>
<name>A0A173U5G0_9FIRM</name>
<accession>A0A173U5G0</accession>
<sequence length="145" mass="15273">MKGFPKVLKTKEDYYNCLAMVASGELAAADLLAKIESAENQRYIECGVAAVEEEKKAVTVYYCDEAAVGMKFVAGDVSGTVQGVTHIQTDEAAAAGEAGNDRTALTLSKAVKAGCKVIALERTDTVAGMTTDDIAALKGVLKQYE</sequence>
<gene>
    <name evidence="1" type="ORF">ERS852573_01921</name>
</gene>
<dbReference type="Proteomes" id="UP000095597">
    <property type="component" value="Unassembled WGS sequence"/>
</dbReference>
<dbReference type="EMBL" id="CYXO01000011">
    <property type="protein sequence ID" value="CUN09969.1"/>
    <property type="molecule type" value="Genomic_DNA"/>
</dbReference>
<dbReference type="OrthoDB" id="1956343at2"/>
<dbReference type="AlphaFoldDB" id="A0A173U5G0"/>
<evidence type="ECO:0000313" key="1">
    <source>
        <dbReference type="EMBL" id="CUN09969.1"/>
    </source>
</evidence>
<protein>
    <submittedName>
        <fullName evidence="1">Uncharacterized protein</fullName>
    </submittedName>
</protein>